<name>A0A4C1V0X1_EUMVA</name>
<feature type="region of interest" description="Disordered" evidence="1">
    <location>
        <begin position="78"/>
        <end position="103"/>
    </location>
</feature>
<dbReference type="AlphaFoldDB" id="A0A4C1V0X1"/>
<proteinExistence type="predicted"/>
<protein>
    <submittedName>
        <fullName evidence="2">Uncharacterized protein</fullName>
    </submittedName>
</protein>
<accession>A0A4C1V0X1</accession>
<comment type="caution">
    <text evidence="2">The sequence shown here is derived from an EMBL/GenBank/DDBJ whole genome shotgun (WGS) entry which is preliminary data.</text>
</comment>
<evidence type="ECO:0000313" key="2">
    <source>
        <dbReference type="EMBL" id="GBP32160.1"/>
    </source>
</evidence>
<gene>
    <name evidence="2" type="ORF">EVAR_80928_1</name>
</gene>
<evidence type="ECO:0000256" key="1">
    <source>
        <dbReference type="SAM" id="MobiDB-lite"/>
    </source>
</evidence>
<reference evidence="2 3" key="1">
    <citation type="journal article" date="2019" name="Commun. Biol.">
        <title>The bagworm genome reveals a unique fibroin gene that provides high tensile strength.</title>
        <authorList>
            <person name="Kono N."/>
            <person name="Nakamura H."/>
            <person name="Ohtoshi R."/>
            <person name="Tomita M."/>
            <person name="Numata K."/>
            <person name="Arakawa K."/>
        </authorList>
    </citation>
    <scope>NUCLEOTIDE SEQUENCE [LARGE SCALE GENOMIC DNA]</scope>
</reference>
<sequence>MVRVLRYQCAELGPMLPVTCARRQSSMPVMRGSAPCLRGETSPDLERLNNNLSTEVQRTRVLLPLLMQRALLACGVEPPVVRPPSVGTSDRARSSRPSQAARA</sequence>
<keyword evidence="3" id="KW-1185">Reference proteome</keyword>
<dbReference type="Proteomes" id="UP000299102">
    <property type="component" value="Unassembled WGS sequence"/>
</dbReference>
<evidence type="ECO:0000313" key="3">
    <source>
        <dbReference type="Proteomes" id="UP000299102"/>
    </source>
</evidence>
<dbReference type="EMBL" id="BGZK01000255">
    <property type="protein sequence ID" value="GBP32160.1"/>
    <property type="molecule type" value="Genomic_DNA"/>
</dbReference>
<organism evidence="2 3">
    <name type="scientific">Eumeta variegata</name>
    <name type="common">Bagworm moth</name>
    <name type="synonym">Eumeta japonica</name>
    <dbReference type="NCBI Taxonomy" id="151549"/>
    <lineage>
        <taxon>Eukaryota</taxon>
        <taxon>Metazoa</taxon>
        <taxon>Ecdysozoa</taxon>
        <taxon>Arthropoda</taxon>
        <taxon>Hexapoda</taxon>
        <taxon>Insecta</taxon>
        <taxon>Pterygota</taxon>
        <taxon>Neoptera</taxon>
        <taxon>Endopterygota</taxon>
        <taxon>Lepidoptera</taxon>
        <taxon>Glossata</taxon>
        <taxon>Ditrysia</taxon>
        <taxon>Tineoidea</taxon>
        <taxon>Psychidae</taxon>
        <taxon>Oiketicinae</taxon>
        <taxon>Eumeta</taxon>
    </lineage>
</organism>